<evidence type="ECO:0000313" key="3">
    <source>
        <dbReference type="EMBL" id="MDR5691040.1"/>
    </source>
</evidence>
<dbReference type="InterPro" id="IPR033756">
    <property type="entry name" value="YlxH/NBP35"/>
</dbReference>
<organism evidence="3 4">
    <name type="scientific">Agromyces indicus</name>
    <dbReference type="NCBI Taxonomy" id="758919"/>
    <lineage>
        <taxon>Bacteria</taxon>
        <taxon>Bacillati</taxon>
        <taxon>Actinomycetota</taxon>
        <taxon>Actinomycetes</taxon>
        <taxon>Micrococcales</taxon>
        <taxon>Microbacteriaceae</taxon>
        <taxon>Agromyces</taxon>
    </lineage>
</organism>
<dbReference type="InterPro" id="IPR050625">
    <property type="entry name" value="ParA/MinD_ATPase"/>
</dbReference>
<dbReference type="PANTHER" id="PTHR43384:SF13">
    <property type="entry name" value="SLR0110 PROTEIN"/>
    <property type="match status" value="1"/>
</dbReference>
<proteinExistence type="predicted"/>
<keyword evidence="2" id="KW-0067">ATP-binding</keyword>
<dbReference type="EMBL" id="JAVKGS010000001">
    <property type="protein sequence ID" value="MDR5691040.1"/>
    <property type="molecule type" value="Genomic_DNA"/>
</dbReference>
<name>A0ABU1FH24_9MICO</name>
<dbReference type="PANTHER" id="PTHR43384">
    <property type="entry name" value="SEPTUM SITE-DETERMINING PROTEIN MIND HOMOLOG, CHLOROPLASTIC-RELATED"/>
    <property type="match status" value="1"/>
</dbReference>
<evidence type="ECO:0000256" key="2">
    <source>
        <dbReference type="ARBA" id="ARBA00022840"/>
    </source>
</evidence>
<sequence length="443" mass="47495">MTPFLLISRSIEYESKLRDLLGARLSVVTGELLTLGPESVLKQVTSEPRVALLGPVLSFEETRELARGLTERNPGIGLIVVREQRADLEDWVDALPIHAVLSPLASEEVTVELLNRLTDWLVGTGRASPDDFNAVELEQAPEVRNPVTQTAEEPVGGTGNQLSSDAVDNAPTEAGWLFPPLEPGERSEAIAVVAPKGGQGKSTLSINLAVGLAELAPNSVVLVDGDLQFGDVSVALALEATHSIVDAVAPEAADELVLKTTFTHHPAGFFVVASAPSPELGDAVQPRELGQLITRLRGIFRYVVVDSTPGLGEHTLHVLEHVTDAVFVSNMAVSSLRALRAELTMLTTLGLMPANRHVVLNFSDRMAGLTTKDAAAIIGAPIDLEIPRSPAVVLASNRGRPLIHDEPRDPASRALRGLIARIAREEQPKRKRGLRKGRILEPQ</sequence>
<comment type="caution">
    <text evidence="3">The sequence shown here is derived from an EMBL/GenBank/DDBJ whole genome shotgun (WGS) entry which is preliminary data.</text>
</comment>
<protein>
    <submittedName>
        <fullName evidence="3">P-loop NTPase</fullName>
    </submittedName>
</protein>
<accession>A0ABU1FH24</accession>
<dbReference type="Gene3D" id="3.40.50.300">
    <property type="entry name" value="P-loop containing nucleotide triphosphate hydrolases"/>
    <property type="match status" value="1"/>
</dbReference>
<evidence type="ECO:0000313" key="4">
    <source>
        <dbReference type="Proteomes" id="UP001260072"/>
    </source>
</evidence>
<dbReference type="Proteomes" id="UP001260072">
    <property type="component" value="Unassembled WGS sequence"/>
</dbReference>
<dbReference type="InterPro" id="IPR027417">
    <property type="entry name" value="P-loop_NTPase"/>
</dbReference>
<keyword evidence="1" id="KW-0547">Nucleotide-binding</keyword>
<dbReference type="RefSeq" id="WP_310519697.1">
    <property type="nucleotide sequence ID" value="NZ_BAABBS010000004.1"/>
</dbReference>
<dbReference type="SUPFAM" id="SSF52540">
    <property type="entry name" value="P-loop containing nucleoside triphosphate hydrolases"/>
    <property type="match status" value="1"/>
</dbReference>
<dbReference type="Pfam" id="PF10609">
    <property type="entry name" value="ParA"/>
    <property type="match status" value="1"/>
</dbReference>
<evidence type="ECO:0000256" key="1">
    <source>
        <dbReference type="ARBA" id="ARBA00022741"/>
    </source>
</evidence>
<gene>
    <name evidence="3" type="ORF">RH861_03080</name>
</gene>
<reference evidence="4" key="1">
    <citation type="submission" date="2023-07" db="EMBL/GenBank/DDBJ databases">
        <title>Description of three actinobacteria isolated from air of manufacturing shop in a pharmaceutical factory.</title>
        <authorList>
            <person name="Zhang D.-F."/>
        </authorList>
    </citation>
    <scope>NUCLEOTIDE SEQUENCE [LARGE SCALE GENOMIC DNA]</scope>
    <source>
        <strain evidence="4">CCTCC AB 2011122</strain>
    </source>
</reference>
<keyword evidence="4" id="KW-1185">Reference proteome</keyword>